<dbReference type="AlphaFoldDB" id="A0A9W6ZFJ0"/>
<gene>
    <name evidence="3" type="ORF">TL16_g00452</name>
</gene>
<feature type="region of interest" description="Disordered" evidence="1">
    <location>
        <begin position="140"/>
        <end position="172"/>
    </location>
</feature>
<accession>A0A9W6ZFJ0</accession>
<feature type="region of interest" description="Disordered" evidence="1">
    <location>
        <begin position="277"/>
        <end position="309"/>
    </location>
</feature>
<comment type="caution">
    <text evidence="3">The sequence shown here is derived from an EMBL/GenBank/DDBJ whole genome shotgun (WGS) entry which is preliminary data.</text>
</comment>
<feature type="transmembrane region" description="Helical" evidence="2">
    <location>
        <begin position="327"/>
        <end position="348"/>
    </location>
</feature>
<reference evidence="4" key="1">
    <citation type="journal article" date="2023" name="Commun. Biol.">
        <title>Genome analysis of Parmales, the sister group of diatoms, reveals the evolutionary specialization of diatoms from phago-mixotrophs to photoautotrophs.</title>
        <authorList>
            <person name="Ban H."/>
            <person name="Sato S."/>
            <person name="Yoshikawa S."/>
            <person name="Yamada K."/>
            <person name="Nakamura Y."/>
            <person name="Ichinomiya M."/>
            <person name="Sato N."/>
            <person name="Blanc-Mathieu R."/>
            <person name="Endo H."/>
            <person name="Kuwata A."/>
            <person name="Ogata H."/>
        </authorList>
    </citation>
    <scope>NUCLEOTIDE SEQUENCE [LARGE SCALE GENOMIC DNA]</scope>
</reference>
<name>A0A9W6ZFJ0_9STRA</name>
<evidence type="ECO:0000256" key="2">
    <source>
        <dbReference type="SAM" id="Phobius"/>
    </source>
</evidence>
<sequence length="407" mass="45687">MAKVKYNFHGPALTKPFSISVYATTGKKKPTAALTLQSALIQIRKQIRLLREDIDTKEELAIESSEKNIIPQLKWIEGIDPPSSTLQGFSFRVRGKYSLEEENAETYWDNPNVVPEEEERSLDSAPASLATRQLSLEQQLKEPLLDSTRTSSAGSFFDRPSPQKPENRKSGLPRANEMKVILGIRDTDEPLMPNFISEVVLDKLNLSTTSTDLDKSMSAPTIDKHITSLLQYRILTHLASERLFLVWQRCSCTLVSGAFTLLSIAMEHERFLYTDCKPKPGGDDDDPNNDGDDKVQQTNDNDDNFVPTDDDCGGRGVISESWERNGLFFAMFGAGVVLFVCLISINYWGAKTFRRARNWLHGDGGAHIILLEDNEINLIFAAVFAVCTSTFVAFFAQSMYFIEEADY</sequence>
<keyword evidence="2" id="KW-1133">Transmembrane helix</keyword>
<protein>
    <submittedName>
        <fullName evidence="3">Uncharacterized protein</fullName>
    </submittedName>
</protein>
<feature type="transmembrane region" description="Helical" evidence="2">
    <location>
        <begin position="378"/>
        <end position="402"/>
    </location>
</feature>
<keyword evidence="2" id="KW-0472">Membrane</keyword>
<dbReference type="EMBL" id="BLQM01000008">
    <property type="protein sequence ID" value="GMH49165.1"/>
    <property type="molecule type" value="Genomic_DNA"/>
</dbReference>
<evidence type="ECO:0000313" key="3">
    <source>
        <dbReference type="EMBL" id="GMH49165.1"/>
    </source>
</evidence>
<feature type="compositionally biased region" description="Acidic residues" evidence="1">
    <location>
        <begin position="300"/>
        <end position="309"/>
    </location>
</feature>
<evidence type="ECO:0000256" key="1">
    <source>
        <dbReference type="SAM" id="MobiDB-lite"/>
    </source>
</evidence>
<organism evidence="3 4">
    <name type="scientific">Triparma laevis f. inornata</name>
    <dbReference type="NCBI Taxonomy" id="1714386"/>
    <lineage>
        <taxon>Eukaryota</taxon>
        <taxon>Sar</taxon>
        <taxon>Stramenopiles</taxon>
        <taxon>Ochrophyta</taxon>
        <taxon>Bolidophyceae</taxon>
        <taxon>Parmales</taxon>
        <taxon>Triparmaceae</taxon>
        <taxon>Triparma</taxon>
    </lineage>
</organism>
<evidence type="ECO:0000313" key="4">
    <source>
        <dbReference type="Proteomes" id="UP001162640"/>
    </source>
</evidence>
<proteinExistence type="predicted"/>
<dbReference type="Proteomes" id="UP001162640">
    <property type="component" value="Unassembled WGS sequence"/>
</dbReference>
<keyword evidence="2" id="KW-0812">Transmembrane</keyword>